<name>A0A8X6KI39_TRICU</name>
<dbReference type="Proteomes" id="UP000887116">
    <property type="component" value="Unassembled WGS sequence"/>
</dbReference>
<comment type="caution">
    <text evidence="1">The sequence shown here is derived from an EMBL/GenBank/DDBJ whole genome shotgun (WGS) entry which is preliminary data.</text>
</comment>
<evidence type="ECO:0000313" key="2">
    <source>
        <dbReference type="Proteomes" id="UP000887116"/>
    </source>
</evidence>
<protein>
    <submittedName>
        <fullName evidence="1">Uncharacterized protein</fullName>
    </submittedName>
</protein>
<proteinExistence type="predicted"/>
<sequence length="68" mass="7780">MDDGSSQLVDPQTHCYLLNECEKNSRIIEMRFTKDLIAEEGVNPSQIQLLSCGYVLRSNRSKYPRNSS</sequence>
<accession>A0A8X6KI39</accession>
<organism evidence="1 2">
    <name type="scientific">Trichonephila clavata</name>
    <name type="common">Joro spider</name>
    <name type="synonym">Nephila clavata</name>
    <dbReference type="NCBI Taxonomy" id="2740835"/>
    <lineage>
        <taxon>Eukaryota</taxon>
        <taxon>Metazoa</taxon>
        <taxon>Ecdysozoa</taxon>
        <taxon>Arthropoda</taxon>
        <taxon>Chelicerata</taxon>
        <taxon>Arachnida</taxon>
        <taxon>Araneae</taxon>
        <taxon>Araneomorphae</taxon>
        <taxon>Entelegynae</taxon>
        <taxon>Araneoidea</taxon>
        <taxon>Nephilidae</taxon>
        <taxon>Trichonephila</taxon>
    </lineage>
</organism>
<dbReference type="EMBL" id="BMAO01021450">
    <property type="protein sequence ID" value="GFQ74584.1"/>
    <property type="molecule type" value="Genomic_DNA"/>
</dbReference>
<evidence type="ECO:0000313" key="1">
    <source>
        <dbReference type="EMBL" id="GFQ74584.1"/>
    </source>
</evidence>
<dbReference type="AlphaFoldDB" id="A0A8X6KI39"/>
<reference evidence="1" key="1">
    <citation type="submission" date="2020-07" db="EMBL/GenBank/DDBJ databases">
        <title>Multicomponent nature underlies the extraordinary mechanical properties of spider dragline silk.</title>
        <authorList>
            <person name="Kono N."/>
            <person name="Nakamura H."/>
            <person name="Mori M."/>
            <person name="Yoshida Y."/>
            <person name="Ohtoshi R."/>
            <person name="Malay A.D."/>
            <person name="Moran D.A.P."/>
            <person name="Tomita M."/>
            <person name="Numata K."/>
            <person name="Arakawa K."/>
        </authorList>
    </citation>
    <scope>NUCLEOTIDE SEQUENCE</scope>
</reference>
<keyword evidence="2" id="KW-1185">Reference proteome</keyword>
<gene>
    <name evidence="1" type="ORF">TNCT_310021</name>
</gene>